<evidence type="ECO:0000313" key="2">
    <source>
        <dbReference type="EMBL" id="SCZ42414.1"/>
    </source>
</evidence>
<dbReference type="FunFam" id="3.40.50.720:FF:000702">
    <property type="entry name" value="NADH dehydrogenase (Ubiquinone)"/>
    <property type="match status" value="1"/>
</dbReference>
<dbReference type="AlphaFoldDB" id="A0A1G5NYR9"/>
<accession>A0A1G5NYR9</accession>
<feature type="domain" description="NAD-dependent epimerase/dehydratase" evidence="1">
    <location>
        <begin position="11"/>
        <end position="220"/>
    </location>
</feature>
<dbReference type="RefSeq" id="WP_092814893.1">
    <property type="nucleotide sequence ID" value="NZ_FMVW01000007.1"/>
</dbReference>
<sequence length="325" mass="35327">MQPPSEPTRLVTVFGGSGFLGRHVVRALAQRGWRIRVAVRRPDLAFHLRPLGSVGQIVPMQANLRYPWSVERALDGADAAVNLVGILYQGGAQNFDAVQAKGPRTIGEAAKAAGVDDIVHVSAIGADANSDIPYFRSKAEGEAGLREHRPDTVVMRPSIVFGPEDEFFNRFAGMAAMSPILPIIGDGSSRFQPVFVGDVAEAVAKSLEGKATPGATYELGGPEVLTFRECMELMLKVINRRRKIVSIPFSVAKPMGRIMSKLPSPPLTYDQVRQLRLDNVVSEEAKAEGRTLEGLGIDPAALELILPTYLVRFRDHGQFAEKHPV</sequence>
<name>A0A1G5NYR9_AFIMA</name>
<dbReference type="GO" id="GO:0044877">
    <property type="term" value="F:protein-containing complex binding"/>
    <property type="evidence" value="ECO:0007669"/>
    <property type="project" value="TreeGrafter"/>
</dbReference>
<dbReference type="STRING" id="1120955.SAMN03080610_02915"/>
<dbReference type="SUPFAM" id="SSF51735">
    <property type="entry name" value="NAD(P)-binding Rossmann-fold domains"/>
    <property type="match status" value="1"/>
</dbReference>
<dbReference type="InterPro" id="IPR036291">
    <property type="entry name" value="NAD(P)-bd_dom_sf"/>
</dbReference>
<dbReference type="CDD" id="cd05271">
    <property type="entry name" value="NDUFA9_like_SDR_a"/>
    <property type="match status" value="1"/>
</dbReference>
<dbReference type="Gene3D" id="3.40.50.720">
    <property type="entry name" value="NAD(P)-binding Rossmann-like Domain"/>
    <property type="match status" value="1"/>
</dbReference>
<dbReference type="PANTHER" id="PTHR12126:SF11">
    <property type="entry name" value="NADH DEHYDROGENASE [UBIQUINONE] 1 ALPHA SUBCOMPLEX SUBUNIT 9, MITOCHONDRIAL"/>
    <property type="match status" value="1"/>
</dbReference>
<evidence type="ECO:0000259" key="1">
    <source>
        <dbReference type="Pfam" id="PF01370"/>
    </source>
</evidence>
<dbReference type="OrthoDB" id="9776313at2"/>
<protein>
    <submittedName>
        <fullName evidence="2">NADH dehydrogenase</fullName>
    </submittedName>
</protein>
<dbReference type="PANTHER" id="PTHR12126">
    <property type="entry name" value="NADH-UBIQUINONE OXIDOREDUCTASE 39 KDA SUBUNIT-RELATED"/>
    <property type="match status" value="1"/>
</dbReference>
<proteinExistence type="predicted"/>
<dbReference type="Proteomes" id="UP000199347">
    <property type="component" value="Unassembled WGS sequence"/>
</dbReference>
<reference evidence="2 3" key="1">
    <citation type="submission" date="2016-10" db="EMBL/GenBank/DDBJ databases">
        <authorList>
            <person name="de Groot N.N."/>
        </authorList>
    </citation>
    <scope>NUCLEOTIDE SEQUENCE [LARGE SCALE GENOMIC DNA]</scope>
    <source>
        <strain evidence="2 3">DSM 2698</strain>
    </source>
</reference>
<organism evidence="2 3">
    <name type="scientific">Afifella marina DSM 2698</name>
    <dbReference type="NCBI Taxonomy" id="1120955"/>
    <lineage>
        <taxon>Bacteria</taxon>
        <taxon>Pseudomonadati</taxon>
        <taxon>Pseudomonadota</taxon>
        <taxon>Alphaproteobacteria</taxon>
        <taxon>Hyphomicrobiales</taxon>
        <taxon>Afifellaceae</taxon>
        <taxon>Afifella</taxon>
    </lineage>
</organism>
<dbReference type="EMBL" id="FMVW01000007">
    <property type="protein sequence ID" value="SCZ42414.1"/>
    <property type="molecule type" value="Genomic_DNA"/>
</dbReference>
<evidence type="ECO:0000313" key="3">
    <source>
        <dbReference type="Proteomes" id="UP000199347"/>
    </source>
</evidence>
<dbReference type="InterPro" id="IPR051207">
    <property type="entry name" value="ComplexI_NDUFA9_subunit"/>
</dbReference>
<dbReference type="InterPro" id="IPR001509">
    <property type="entry name" value="Epimerase_deHydtase"/>
</dbReference>
<keyword evidence="3" id="KW-1185">Reference proteome</keyword>
<gene>
    <name evidence="2" type="ORF">SAMN03080610_02915</name>
</gene>
<dbReference type="Pfam" id="PF01370">
    <property type="entry name" value="Epimerase"/>
    <property type="match status" value="1"/>
</dbReference>